<name>A0A5N4WFX6_9GAMM</name>
<sequence>MRNLTLKELDLVSGAVGPDDFKNYKPPVSAHVINAATRVIPLARAFSAGYAVGNLINKHTPVQSWIATGIDKLTSDGNDYCNDGTNYGKDGGNY</sequence>
<evidence type="ECO:0000313" key="2">
    <source>
        <dbReference type="Proteomes" id="UP000325788"/>
    </source>
</evidence>
<accession>A0A5N4WFX6</accession>
<comment type="caution">
    <text evidence="1">The sequence shown here is derived from an EMBL/GenBank/DDBJ whole genome shotgun (WGS) entry which is preliminary data.</text>
</comment>
<dbReference type="EMBL" id="VXLD01000006">
    <property type="protein sequence ID" value="KAB1854553.1"/>
    <property type="molecule type" value="Genomic_DNA"/>
</dbReference>
<dbReference type="RefSeq" id="WP_151504784.1">
    <property type="nucleotide sequence ID" value="NZ_VXLD01000006.1"/>
</dbReference>
<reference evidence="1 2" key="1">
    <citation type="submission" date="2019-09" db="EMBL/GenBank/DDBJ databases">
        <title>Draft genome sequence of Acinetobacter tandoii W4-4-4 isolated from environmental water sample.</title>
        <authorList>
            <person name="Wee S.K."/>
            <person name="Yan B."/>
            <person name="Mustaffa S.B."/>
            <person name="Yap E.P.H."/>
        </authorList>
    </citation>
    <scope>NUCLEOTIDE SEQUENCE [LARGE SCALE GENOMIC DNA]</scope>
    <source>
        <strain evidence="1 2">W4-4-4</strain>
    </source>
</reference>
<dbReference type="AlphaFoldDB" id="A0A5N4WFX6"/>
<protein>
    <submittedName>
        <fullName evidence="1">Uncharacterized protein</fullName>
    </submittedName>
</protein>
<evidence type="ECO:0000313" key="1">
    <source>
        <dbReference type="EMBL" id="KAB1854553.1"/>
    </source>
</evidence>
<organism evidence="1 2">
    <name type="scientific">Acinetobacter tandoii</name>
    <dbReference type="NCBI Taxonomy" id="202954"/>
    <lineage>
        <taxon>Bacteria</taxon>
        <taxon>Pseudomonadati</taxon>
        <taxon>Pseudomonadota</taxon>
        <taxon>Gammaproteobacteria</taxon>
        <taxon>Moraxellales</taxon>
        <taxon>Moraxellaceae</taxon>
        <taxon>Acinetobacter</taxon>
    </lineage>
</organism>
<gene>
    <name evidence="1" type="ORF">F4W09_10685</name>
</gene>
<dbReference type="Proteomes" id="UP000325788">
    <property type="component" value="Unassembled WGS sequence"/>
</dbReference>
<proteinExistence type="predicted"/>